<dbReference type="PIRSF" id="PIRSF016578">
    <property type="entry name" value="HsaA"/>
    <property type="match status" value="1"/>
</dbReference>
<sequence length="389" mass="42342">MNYFLSEEQKMIQELAEQIAREKIRPVRAQLDEAEAFPSELMQVLAQSDLFGVYIPEEYGGLGGGILENCLAVEQLARACIGVATSFAASGLGAYPILLYGSEEQKSAYLPDIAAGRRLAAFAVTESGAGSDVTAIKTTAVKDGDHYILNGTKQWITNGGEADIYSVLAVTDKAKGPRGASFFIVEKGDPGFGFGKKEKKLGIRASATRELVFQDCRIPKERLIAKEGMGFIIAMKTFDKSRPGIGALGVGLAQGALDIAVEYARKRVQFGKPIISFQAVQHKLADMATKTEAARALIYSAARHMDTNPPDASKVAAMCKVFASDVAVEVTTEAVQILGGYGYMRDYPVEKMFRDAKILQIYEGTNEIQRNIIGQELNKEYGRIKETFF</sequence>
<feature type="domain" description="Acyl-CoA oxidase/dehydrogenase middle" evidence="11">
    <location>
        <begin position="121"/>
        <end position="216"/>
    </location>
</feature>
<dbReference type="InterPro" id="IPR006091">
    <property type="entry name" value="Acyl-CoA_Oxase/DH_mid-dom"/>
</dbReference>
<dbReference type="InterPro" id="IPR046373">
    <property type="entry name" value="Acyl-CoA_Oxase/DH_mid-dom_sf"/>
</dbReference>
<dbReference type="InterPro" id="IPR009075">
    <property type="entry name" value="AcylCo_DH/oxidase_C"/>
</dbReference>
<protein>
    <recommendedName>
        <fullName evidence="8">Cyclohex-1-ene-1-carbonyl-CoA dehydrogenase</fullName>
        <ecNumber evidence="7">1.3.8.10</ecNumber>
    </recommendedName>
</protein>
<comment type="subunit">
    <text evidence="3">Homotetramer.</text>
</comment>
<dbReference type="InterPro" id="IPR036250">
    <property type="entry name" value="AcylCo_DH-like_C"/>
</dbReference>
<dbReference type="GO" id="GO:0050660">
    <property type="term" value="F:flavin adenine dinucleotide binding"/>
    <property type="evidence" value="ECO:0007669"/>
    <property type="project" value="InterPro"/>
</dbReference>
<dbReference type="Gene3D" id="2.40.110.10">
    <property type="entry name" value="Butyryl-CoA Dehydrogenase, subunit A, domain 2"/>
    <property type="match status" value="1"/>
</dbReference>
<dbReference type="SUPFAM" id="SSF56645">
    <property type="entry name" value="Acyl-CoA dehydrogenase NM domain-like"/>
    <property type="match status" value="1"/>
</dbReference>
<dbReference type="FunFam" id="1.10.540.10:FF:000026">
    <property type="entry name" value="Acyl-CoA dehydrogenase medium chain"/>
    <property type="match status" value="1"/>
</dbReference>
<gene>
    <name evidence="13" type="ORF">SAMN02746041_00730</name>
</gene>
<evidence type="ECO:0000256" key="5">
    <source>
        <dbReference type="ARBA" id="ARBA00022827"/>
    </source>
</evidence>
<evidence type="ECO:0000256" key="2">
    <source>
        <dbReference type="ARBA" id="ARBA00009347"/>
    </source>
</evidence>
<keyword evidence="6 9" id="KW-0560">Oxidoreductase</keyword>
<accession>A0A1W1X728</accession>
<name>A0A1W1X728_9BACT</name>
<dbReference type="Proteomes" id="UP000192783">
    <property type="component" value="Unassembled WGS sequence"/>
</dbReference>
<dbReference type="InterPro" id="IPR037069">
    <property type="entry name" value="AcylCoA_DH/ox_N_sf"/>
</dbReference>
<dbReference type="GO" id="GO:0003995">
    <property type="term" value="F:acyl-CoA dehydrogenase activity"/>
    <property type="evidence" value="ECO:0007669"/>
    <property type="project" value="InterPro"/>
</dbReference>
<evidence type="ECO:0000256" key="4">
    <source>
        <dbReference type="ARBA" id="ARBA00022630"/>
    </source>
</evidence>
<evidence type="ECO:0000259" key="12">
    <source>
        <dbReference type="Pfam" id="PF02771"/>
    </source>
</evidence>
<dbReference type="PROSITE" id="PS00073">
    <property type="entry name" value="ACYL_COA_DH_2"/>
    <property type="match status" value="1"/>
</dbReference>
<dbReference type="InterPro" id="IPR006089">
    <property type="entry name" value="Acyl-CoA_DH_CS"/>
</dbReference>
<keyword evidence="14" id="KW-1185">Reference proteome</keyword>
<dbReference type="FunFam" id="2.40.110.10:FF:000001">
    <property type="entry name" value="Acyl-CoA dehydrogenase, mitochondrial"/>
    <property type="match status" value="1"/>
</dbReference>
<dbReference type="AlphaFoldDB" id="A0A1W1X728"/>
<dbReference type="PANTHER" id="PTHR43884">
    <property type="entry name" value="ACYL-COA DEHYDROGENASE"/>
    <property type="match status" value="1"/>
</dbReference>
<dbReference type="EC" id="1.3.8.10" evidence="7"/>
<proteinExistence type="inferred from homology"/>
<evidence type="ECO:0000256" key="1">
    <source>
        <dbReference type="ARBA" id="ARBA00001974"/>
    </source>
</evidence>
<dbReference type="PROSITE" id="PS00072">
    <property type="entry name" value="ACYL_COA_DH_1"/>
    <property type="match status" value="1"/>
</dbReference>
<dbReference type="STRING" id="1121390.SAMN02746041_00730"/>
<dbReference type="Pfam" id="PF00441">
    <property type="entry name" value="Acyl-CoA_dh_1"/>
    <property type="match status" value="1"/>
</dbReference>
<dbReference type="EMBL" id="FWXF01000002">
    <property type="protein sequence ID" value="SMC19614.1"/>
    <property type="molecule type" value="Genomic_DNA"/>
</dbReference>
<dbReference type="OrthoDB" id="9765339at2"/>
<evidence type="ECO:0000313" key="13">
    <source>
        <dbReference type="EMBL" id="SMC19614.1"/>
    </source>
</evidence>
<comment type="cofactor">
    <cofactor evidence="1 9">
        <name>FAD</name>
        <dbReference type="ChEBI" id="CHEBI:57692"/>
    </cofactor>
</comment>
<dbReference type="Pfam" id="PF02771">
    <property type="entry name" value="Acyl-CoA_dh_N"/>
    <property type="match status" value="1"/>
</dbReference>
<dbReference type="PANTHER" id="PTHR43884:SF12">
    <property type="entry name" value="ISOVALERYL-COA DEHYDROGENASE, MITOCHONDRIAL-RELATED"/>
    <property type="match status" value="1"/>
</dbReference>
<keyword evidence="5 9" id="KW-0274">FAD</keyword>
<dbReference type="Gene3D" id="1.20.140.10">
    <property type="entry name" value="Butyryl-CoA Dehydrogenase, subunit A, domain 3"/>
    <property type="match status" value="1"/>
</dbReference>
<dbReference type="FunFam" id="1.20.140.10:FF:000004">
    <property type="entry name" value="Acyl-CoA dehydrogenase FadE25"/>
    <property type="match status" value="1"/>
</dbReference>
<comment type="similarity">
    <text evidence="2 9">Belongs to the acyl-CoA dehydrogenase family.</text>
</comment>
<dbReference type="RefSeq" id="WP_084056369.1">
    <property type="nucleotide sequence ID" value="NZ_FWXF01000002.1"/>
</dbReference>
<evidence type="ECO:0000256" key="6">
    <source>
        <dbReference type="ARBA" id="ARBA00023002"/>
    </source>
</evidence>
<evidence type="ECO:0000256" key="9">
    <source>
        <dbReference type="RuleBase" id="RU362125"/>
    </source>
</evidence>
<evidence type="ECO:0000313" key="14">
    <source>
        <dbReference type="Proteomes" id="UP000192783"/>
    </source>
</evidence>
<feature type="domain" description="Acyl-CoA dehydrogenase/oxidase C-terminal" evidence="10">
    <location>
        <begin position="228"/>
        <end position="377"/>
    </location>
</feature>
<keyword evidence="4 9" id="KW-0285">Flavoprotein</keyword>
<organism evidence="13 14">
    <name type="scientific">Desulfacinum hydrothermale DSM 13146</name>
    <dbReference type="NCBI Taxonomy" id="1121390"/>
    <lineage>
        <taxon>Bacteria</taxon>
        <taxon>Pseudomonadati</taxon>
        <taxon>Thermodesulfobacteriota</taxon>
        <taxon>Syntrophobacteria</taxon>
        <taxon>Syntrophobacterales</taxon>
        <taxon>Syntrophobacteraceae</taxon>
        <taxon>Desulfacinum</taxon>
    </lineage>
</organism>
<dbReference type="Pfam" id="PF02770">
    <property type="entry name" value="Acyl-CoA_dh_M"/>
    <property type="match status" value="1"/>
</dbReference>
<evidence type="ECO:0000256" key="7">
    <source>
        <dbReference type="ARBA" id="ARBA00066362"/>
    </source>
</evidence>
<reference evidence="13 14" key="1">
    <citation type="submission" date="2017-04" db="EMBL/GenBank/DDBJ databases">
        <authorList>
            <person name="Afonso C.L."/>
            <person name="Miller P.J."/>
            <person name="Scott M.A."/>
            <person name="Spackman E."/>
            <person name="Goraichik I."/>
            <person name="Dimitrov K.M."/>
            <person name="Suarez D.L."/>
            <person name="Swayne D.E."/>
        </authorList>
    </citation>
    <scope>NUCLEOTIDE SEQUENCE [LARGE SCALE GENOMIC DNA]</scope>
    <source>
        <strain evidence="13 14">DSM 13146</strain>
    </source>
</reference>
<dbReference type="Gene3D" id="1.10.540.10">
    <property type="entry name" value="Acyl-CoA dehydrogenase/oxidase, N-terminal domain"/>
    <property type="match status" value="1"/>
</dbReference>
<dbReference type="InterPro" id="IPR009100">
    <property type="entry name" value="AcylCoA_DH/oxidase_NM_dom_sf"/>
</dbReference>
<feature type="domain" description="Acyl-CoA dehydrogenase/oxidase N-terminal" evidence="12">
    <location>
        <begin position="6"/>
        <end position="116"/>
    </location>
</feature>
<evidence type="ECO:0000256" key="3">
    <source>
        <dbReference type="ARBA" id="ARBA00011881"/>
    </source>
</evidence>
<dbReference type="SUPFAM" id="SSF47203">
    <property type="entry name" value="Acyl-CoA dehydrogenase C-terminal domain-like"/>
    <property type="match status" value="1"/>
</dbReference>
<dbReference type="InterPro" id="IPR013786">
    <property type="entry name" value="AcylCoA_DH/ox_N"/>
</dbReference>
<evidence type="ECO:0000259" key="11">
    <source>
        <dbReference type="Pfam" id="PF02770"/>
    </source>
</evidence>
<evidence type="ECO:0000259" key="10">
    <source>
        <dbReference type="Pfam" id="PF00441"/>
    </source>
</evidence>
<evidence type="ECO:0000256" key="8">
    <source>
        <dbReference type="ARBA" id="ARBA00072305"/>
    </source>
</evidence>